<dbReference type="PANTHER" id="PTHR30537:SF3">
    <property type="entry name" value="TRANSCRIPTIONAL REGULATORY PROTEIN"/>
    <property type="match status" value="1"/>
</dbReference>
<dbReference type="SUPFAM" id="SSF53850">
    <property type="entry name" value="Periplasmic binding protein-like II"/>
    <property type="match status" value="1"/>
</dbReference>
<dbReference type="GO" id="GO:0003700">
    <property type="term" value="F:DNA-binding transcription factor activity"/>
    <property type="evidence" value="ECO:0007669"/>
    <property type="project" value="InterPro"/>
</dbReference>
<dbReference type="PROSITE" id="PS50931">
    <property type="entry name" value="HTH_LYSR"/>
    <property type="match status" value="1"/>
</dbReference>
<feature type="domain" description="HTH lysR-type" evidence="5">
    <location>
        <begin position="11"/>
        <end position="68"/>
    </location>
</feature>
<dbReference type="Pfam" id="PF03466">
    <property type="entry name" value="LysR_substrate"/>
    <property type="match status" value="1"/>
</dbReference>
<dbReference type="Gene3D" id="1.10.10.10">
    <property type="entry name" value="Winged helix-like DNA-binding domain superfamily/Winged helix DNA-binding domain"/>
    <property type="match status" value="1"/>
</dbReference>
<gene>
    <name evidence="6" type="ORF">Rsw2DRAFT_0133</name>
</gene>
<dbReference type="InterPro" id="IPR000847">
    <property type="entry name" value="LysR_HTH_N"/>
</dbReference>
<accession>C8RWF5</accession>
<dbReference type="PRINTS" id="PR00039">
    <property type="entry name" value="HTHLYSR"/>
</dbReference>
<dbReference type="EMBL" id="ACYY01000001">
    <property type="protein sequence ID" value="EEW26898.1"/>
    <property type="molecule type" value="Genomic_DNA"/>
</dbReference>
<reference evidence="6 7" key="1">
    <citation type="submission" date="2009-08" db="EMBL/GenBank/DDBJ databases">
        <title>The draft genome of Rhodobacter sp. SW2.</title>
        <authorList>
            <consortium name="US DOE Joint Genome Institute (JGI-PGF)"/>
            <person name="Lucas S."/>
            <person name="Copeland A."/>
            <person name="Lapidus A."/>
            <person name="Glavina del Rio T."/>
            <person name="Tice H."/>
            <person name="Bruce D."/>
            <person name="Goodwin L."/>
            <person name="Pitluck S."/>
            <person name="Larimer F."/>
            <person name="Land M.L."/>
            <person name="Hauser L."/>
            <person name="Emerson D."/>
        </authorList>
    </citation>
    <scope>NUCLEOTIDE SEQUENCE [LARGE SCALE GENOMIC DNA]</scope>
    <source>
        <strain evidence="6 7">SW2</strain>
    </source>
</reference>
<comment type="caution">
    <text evidence="6">The sequence shown here is derived from an EMBL/GenBank/DDBJ whole genome shotgun (WGS) entry which is preliminary data.</text>
</comment>
<dbReference type="Pfam" id="PF00126">
    <property type="entry name" value="HTH_1"/>
    <property type="match status" value="1"/>
</dbReference>
<dbReference type="GO" id="GO:0043565">
    <property type="term" value="F:sequence-specific DNA binding"/>
    <property type="evidence" value="ECO:0007669"/>
    <property type="project" value="TreeGrafter"/>
</dbReference>
<dbReference type="Proteomes" id="UP000010121">
    <property type="component" value="Unassembled WGS sequence"/>
</dbReference>
<evidence type="ECO:0000259" key="5">
    <source>
        <dbReference type="PROSITE" id="PS50931"/>
    </source>
</evidence>
<dbReference type="STRING" id="371731.Rsw2DRAFT_0133"/>
<evidence type="ECO:0000256" key="2">
    <source>
        <dbReference type="ARBA" id="ARBA00023015"/>
    </source>
</evidence>
<name>C8RWF5_9RHOB</name>
<dbReference type="eggNOG" id="COG0583">
    <property type="taxonomic scope" value="Bacteria"/>
</dbReference>
<evidence type="ECO:0000256" key="3">
    <source>
        <dbReference type="ARBA" id="ARBA00023125"/>
    </source>
</evidence>
<evidence type="ECO:0000256" key="4">
    <source>
        <dbReference type="ARBA" id="ARBA00023163"/>
    </source>
</evidence>
<keyword evidence="2" id="KW-0805">Transcription regulation</keyword>
<dbReference type="InterPro" id="IPR005119">
    <property type="entry name" value="LysR_subst-bd"/>
</dbReference>
<dbReference type="SUPFAM" id="SSF46785">
    <property type="entry name" value="Winged helix' DNA-binding domain"/>
    <property type="match status" value="1"/>
</dbReference>
<dbReference type="Gene3D" id="3.40.190.290">
    <property type="match status" value="1"/>
</dbReference>
<sequence length="302" mass="32914">MHFCMDTLAPLDWSLIRSFLAVAETGSLSAAARALGQSQPSLGRHIRQVETALEVALFTRQPRGLALTEAGQALLPAAQEMRAAAARLALTAAAKSDRLAGSVRITASRIMSHHILPPILSALRQAEPGIQIDLVPSDTSENLLFREADIALRMYRPTQADIITRHLADLPMAVYAARSYLDRRGRPQNRAELLALDFVGYDRSDMILRMMAGLGVPVTRDFFGLRCDDQLVYWNLVRAGGGIGGMQRNIGDADPLVEPLDGIVTLPALPLWLAAAPALRSAPRLRRVWDFLTNALENLPAA</sequence>
<protein>
    <submittedName>
        <fullName evidence="6">Transcriptional regulator, LysR family</fullName>
    </submittedName>
</protein>
<keyword evidence="3" id="KW-0238">DNA-binding</keyword>
<evidence type="ECO:0000313" key="7">
    <source>
        <dbReference type="Proteomes" id="UP000010121"/>
    </source>
</evidence>
<dbReference type="PANTHER" id="PTHR30537">
    <property type="entry name" value="HTH-TYPE TRANSCRIPTIONAL REGULATOR"/>
    <property type="match status" value="1"/>
</dbReference>
<evidence type="ECO:0000313" key="6">
    <source>
        <dbReference type="EMBL" id="EEW26898.1"/>
    </source>
</evidence>
<comment type="similarity">
    <text evidence="1">Belongs to the LysR transcriptional regulatory family.</text>
</comment>
<dbReference type="InterPro" id="IPR036388">
    <property type="entry name" value="WH-like_DNA-bd_sf"/>
</dbReference>
<dbReference type="AlphaFoldDB" id="C8RWF5"/>
<dbReference type="GO" id="GO:0006351">
    <property type="term" value="P:DNA-templated transcription"/>
    <property type="evidence" value="ECO:0007669"/>
    <property type="project" value="TreeGrafter"/>
</dbReference>
<dbReference type="InterPro" id="IPR058163">
    <property type="entry name" value="LysR-type_TF_proteobact-type"/>
</dbReference>
<organism evidence="6 7">
    <name type="scientific">Rhodobacter ferrooxidans</name>
    <dbReference type="NCBI Taxonomy" id="371731"/>
    <lineage>
        <taxon>Bacteria</taxon>
        <taxon>Pseudomonadati</taxon>
        <taxon>Pseudomonadota</taxon>
        <taxon>Alphaproteobacteria</taxon>
        <taxon>Rhodobacterales</taxon>
        <taxon>Rhodobacter group</taxon>
        <taxon>Rhodobacter</taxon>
    </lineage>
</organism>
<proteinExistence type="inferred from homology"/>
<keyword evidence="7" id="KW-1185">Reference proteome</keyword>
<evidence type="ECO:0000256" key="1">
    <source>
        <dbReference type="ARBA" id="ARBA00009437"/>
    </source>
</evidence>
<dbReference type="InterPro" id="IPR036390">
    <property type="entry name" value="WH_DNA-bd_sf"/>
</dbReference>
<keyword evidence="4" id="KW-0804">Transcription</keyword>